<reference evidence="1" key="1">
    <citation type="journal article" date="2021" name="PeerJ">
        <title>Extensive microbial diversity within the chicken gut microbiome revealed by metagenomics and culture.</title>
        <authorList>
            <person name="Gilroy R."/>
            <person name="Ravi A."/>
            <person name="Getino M."/>
            <person name="Pursley I."/>
            <person name="Horton D.L."/>
            <person name="Alikhan N.F."/>
            <person name="Baker D."/>
            <person name="Gharbi K."/>
            <person name="Hall N."/>
            <person name="Watson M."/>
            <person name="Adriaenssens E.M."/>
            <person name="Foster-Nyarko E."/>
            <person name="Jarju S."/>
            <person name="Secka A."/>
            <person name="Antonio M."/>
            <person name="Oren A."/>
            <person name="Chaudhuri R.R."/>
            <person name="La Ragione R."/>
            <person name="Hildebrand F."/>
            <person name="Pallen M.J."/>
        </authorList>
    </citation>
    <scope>NUCLEOTIDE SEQUENCE</scope>
    <source>
        <strain evidence="1">CHK118-2852</strain>
    </source>
</reference>
<evidence type="ECO:0008006" key="3">
    <source>
        <dbReference type="Google" id="ProtNLM"/>
    </source>
</evidence>
<organism evidence="1 2">
    <name type="scientific">Candidatus Bacteroides merdavium</name>
    <dbReference type="NCBI Taxonomy" id="2838472"/>
    <lineage>
        <taxon>Bacteria</taxon>
        <taxon>Pseudomonadati</taxon>
        <taxon>Bacteroidota</taxon>
        <taxon>Bacteroidia</taxon>
        <taxon>Bacteroidales</taxon>
        <taxon>Bacteroidaceae</taxon>
        <taxon>Bacteroides</taxon>
    </lineage>
</organism>
<dbReference type="InterPro" id="IPR036397">
    <property type="entry name" value="RNaseH_sf"/>
</dbReference>
<dbReference type="InterPro" id="IPR012337">
    <property type="entry name" value="RNaseH-like_sf"/>
</dbReference>
<dbReference type="SUPFAM" id="SSF53098">
    <property type="entry name" value="Ribonuclease H-like"/>
    <property type="match status" value="1"/>
</dbReference>
<proteinExistence type="predicted"/>
<protein>
    <recommendedName>
        <fullName evidence="3">Integrase catalytic domain-containing protein</fullName>
    </recommendedName>
</protein>
<name>A0A9D2KF10_9BACE</name>
<gene>
    <name evidence="1" type="ORF">H9807_09965</name>
</gene>
<dbReference type="GO" id="GO:0003676">
    <property type="term" value="F:nucleic acid binding"/>
    <property type="evidence" value="ECO:0007669"/>
    <property type="project" value="InterPro"/>
</dbReference>
<dbReference type="AlphaFoldDB" id="A0A9D2KF10"/>
<sequence>MEYYGKILCISKNDLTRDDRPVQLANGNLDYSQSREINGMHPSMWSLEVLAPIMSESCYKLLVYRGKILVVRKGVGRGVSALVSVESLPEKYKKRVEEKYGDMDTEALRNWFGTHWEIDQAAQSWYSLYRLPSGKPLTPEQQQEYTLNASALQAVVRLMNDTKMKRAVMQGSRVKWEEMSGAISFYQKEFGHTLPTSPARFKKRVKEFQEKSYASLISGKFCNQNTRKVNVNIERLLLALATMPNKPWNKDVWTMYTDFVNGRQTVFDPKTGEVFDPADFRDKNGQPMELSPSTINAYLNQPKNKVLVNNALMSWSTFMHEQRPHVHRHSPEFSFSKISFDDRDLPRKLKDTKARPKAYYAYDVASQCVVGFAYNRNKNVDLVVDMFRSMFRLIEHKGWCCPAQVEVENHLMTQWKDSFLKAGVIFPFVRFCAPLNSQEKRSEHFNGAKKKSVEHRNHLGIGRFYAKNEKYRTESRKVSDELNDTYEDREYYTWEQLIAEDMADVREFNNSLHPNQKKYPGMTRWQVLEANMNPNLQPLDKAMLYRFIGEHVSTSIRRNSYCRVAYKDYWLSDPDVLDKLEPNNLKVDAYYLPDENGETGDVYIYQNGNLIDRLKDVGTFNEALAERTDEDTRIMTEQNKLISKFDAMMKREAVAPVAVMRQEAARQIEEATAQPVQTKAEDTADFLNYDVSGYKGAAIKSI</sequence>
<evidence type="ECO:0000313" key="2">
    <source>
        <dbReference type="Proteomes" id="UP000824108"/>
    </source>
</evidence>
<dbReference type="Gene3D" id="3.30.420.10">
    <property type="entry name" value="Ribonuclease H-like superfamily/Ribonuclease H"/>
    <property type="match status" value="1"/>
</dbReference>
<evidence type="ECO:0000313" key="1">
    <source>
        <dbReference type="EMBL" id="HIZ92422.1"/>
    </source>
</evidence>
<reference evidence="1" key="2">
    <citation type="submission" date="2021-04" db="EMBL/GenBank/DDBJ databases">
        <authorList>
            <person name="Gilroy R."/>
        </authorList>
    </citation>
    <scope>NUCLEOTIDE SEQUENCE</scope>
    <source>
        <strain evidence="1">CHK118-2852</strain>
    </source>
</reference>
<comment type="caution">
    <text evidence="1">The sequence shown here is derived from an EMBL/GenBank/DDBJ whole genome shotgun (WGS) entry which is preliminary data.</text>
</comment>
<dbReference type="EMBL" id="DXAV01000083">
    <property type="protein sequence ID" value="HIZ92422.1"/>
    <property type="molecule type" value="Genomic_DNA"/>
</dbReference>
<dbReference type="Proteomes" id="UP000824108">
    <property type="component" value="Unassembled WGS sequence"/>
</dbReference>
<accession>A0A9D2KF10</accession>